<accession>A0A429ZEU8</accession>
<reference evidence="10 11" key="1">
    <citation type="submission" date="2017-05" db="EMBL/GenBank/DDBJ databases">
        <title>Vagococcus spp. assemblies.</title>
        <authorList>
            <person name="Gulvik C.A."/>
        </authorList>
    </citation>
    <scope>NUCLEOTIDE SEQUENCE [LARGE SCALE GENOMIC DNA]</scope>
    <source>
        <strain evidence="10 11">SS1994</strain>
    </source>
</reference>
<dbReference type="GO" id="GO:0016301">
    <property type="term" value="F:kinase activity"/>
    <property type="evidence" value="ECO:0007669"/>
    <property type="project" value="UniProtKB-KW"/>
</dbReference>
<comment type="catalytic activity">
    <reaction evidence="1">
        <text>6-hydroxymethyl-7,8-dihydropterin + ATP = (7,8-dihydropterin-6-yl)methyl diphosphate + AMP + H(+)</text>
        <dbReference type="Rhea" id="RHEA:11412"/>
        <dbReference type="ChEBI" id="CHEBI:15378"/>
        <dbReference type="ChEBI" id="CHEBI:30616"/>
        <dbReference type="ChEBI" id="CHEBI:44841"/>
        <dbReference type="ChEBI" id="CHEBI:72950"/>
        <dbReference type="ChEBI" id="CHEBI:456215"/>
        <dbReference type="EC" id="2.7.6.3"/>
    </reaction>
</comment>
<sequence length="162" mass="18616">METYLALGSNMGDSLGYLKQAIEKLNDHANIQVIDKSIIYETDPYGDVPQDNYLNAVIRVNTDLSPHELLKVVNEIEANLDRERLIRWGPRTIDIDILLMGELEMDTPDLIIPHKEITKRSFVLIPLKDVYTKQHLLGKTLDEWINESGNADEVRQTNESWD</sequence>
<dbReference type="Proteomes" id="UP000288490">
    <property type="component" value="Unassembled WGS sequence"/>
</dbReference>
<dbReference type="SUPFAM" id="SSF55083">
    <property type="entry name" value="6-hydroxymethyl-7,8-dihydropterin pyrophosphokinase, HPPK"/>
    <property type="match status" value="1"/>
</dbReference>
<dbReference type="OrthoDB" id="9808041at2"/>
<dbReference type="EMBL" id="NGJT01000017">
    <property type="protein sequence ID" value="RST92236.1"/>
    <property type="molecule type" value="Genomic_DNA"/>
</dbReference>
<dbReference type="AlphaFoldDB" id="A0A429ZEU8"/>
<evidence type="ECO:0000313" key="11">
    <source>
        <dbReference type="Proteomes" id="UP000288490"/>
    </source>
</evidence>
<dbReference type="UniPathway" id="UPA00077">
    <property type="reaction ID" value="UER00155"/>
</dbReference>
<keyword evidence="4" id="KW-0808">Transferase</keyword>
<dbReference type="GO" id="GO:0046656">
    <property type="term" value="P:folic acid biosynthetic process"/>
    <property type="evidence" value="ECO:0007669"/>
    <property type="project" value="UniProtKB-KW"/>
</dbReference>
<dbReference type="PANTHER" id="PTHR43071">
    <property type="entry name" value="2-AMINO-4-HYDROXY-6-HYDROXYMETHYLDIHYDROPTERIDINE PYROPHOSPHOKINASE"/>
    <property type="match status" value="1"/>
</dbReference>
<name>A0A429ZEU8_9ENTE</name>
<dbReference type="InterPro" id="IPR000550">
    <property type="entry name" value="Hppk"/>
</dbReference>
<keyword evidence="5" id="KW-0547">Nucleotide-binding</keyword>
<dbReference type="InterPro" id="IPR035907">
    <property type="entry name" value="Hppk_sf"/>
</dbReference>
<evidence type="ECO:0000259" key="9">
    <source>
        <dbReference type="PROSITE" id="PS00794"/>
    </source>
</evidence>
<organism evidence="10 11">
    <name type="scientific">Vagococcus bubulae</name>
    <dbReference type="NCBI Taxonomy" id="1977868"/>
    <lineage>
        <taxon>Bacteria</taxon>
        <taxon>Bacillati</taxon>
        <taxon>Bacillota</taxon>
        <taxon>Bacilli</taxon>
        <taxon>Lactobacillales</taxon>
        <taxon>Enterococcaceae</taxon>
        <taxon>Vagococcus</taxon>
    </lineage>
</organism>
<comment type="caution">
    <text evidence="10">The sequence shown here is derived from an EMBL/GenBank/DDBJ whole genome shotgun (WGS) entry which is preliminary data.</text>
</comment>
<dbReference type="NCBIfam" id="TIGR01498">
    <property type="entry name" value="folK"/>
    <property type="match status" value="1"/>
</dbReference>
<proteinExistence type="predicted"/>
<comment type="pathway">
    <text evidence="2">Cofactor biosynthesis; tetrahydrofolate biosynthesis; 2-amino-4-hydroxy-6-hydroxymethyl-7,8-dihydropteridine diphosphate from 7,8-dihydroneopterin triphosphate: step 4/4.</text>
</comment>
<evidence type="ECO:0000256" key="1">
    <source>
        <dbReference type="ARBA" id="ARBA00000198"/>
    </source>
</evidence>
<evidence type="ECO:0000313" key="10">
    <source>
        <dbReference type="EMBL" id="RST92236.1"/>
    </source>
</evidence>
<dbReference type="GO" id="GO:0005524">
    <property type="term" value="F:ATP binding"/>
    <property type="evidence" value="ECO:0007669"/>
    <property type="project" value="UniProtKB-KW"/>
</dbReference>
<evidence type="ECO:0000256" key="7">
    <source>
        <dbReference type="ARBA" id="ARBA00022840"/>
    </source>
</evidence>
<keyword evidence="8" id="KW-0289">Folate biosynthesis</keyword>
<protein>
    <recommendedName>
        <fullName evidence="3">2-amino-4-hydroxy-6-hydroxymethyldihydropteridine diphosphokinase</fullName>
        <ecNumber evidence="3">2.7.6.3</ecNumber>
    </recommendedName>
</protein>
<keyword evidence="7" id="KW-0067">ATP-binding</keyword>
<dbReference type="Pfam" id="PF01288">
    <property type="entry name" value="HPPK"/>
    <property type="match status" value="1"/>
</dbReference>
<dbReference type="PANTHER" id="PTHR43071:SF1">
    <property type="entry name" value="2-AMINO-4-HYDROXY-6-HYDROXYMETHYLDIHYDROPTERIDINE PYROPHOSPHOKINASE"/>
    <property type="match status" value="1"/>
</dbReference>
<evidence type="ECO:0000256" key="8">
    <source>
        <dbReference type="ARBA" id="ARBA00022909"/>
    </source>
</evidence>
<evidence type="ECO:0000256" key="6">
    <source>
        <dbReference type="ARBA" id="ARBA00022777"/>
    </source>
</evidence>
<dbReference type="CDD" id="cd00483">
    <property type="entry name" value="HPPK"/>
    <property type="match status" value="1"/>
</dbReference>
<dbReference type="EC" id="2.7.6.3" evidence="3"/>
<evidence type="ECO:0000256" key="4">
    <source>
        <dbReference type="ARBA" id="ARBA00022679"/>
    </source>
</evidence>
<dbReference type="GO" id="GO:0046654">
    <property type="term" value="P:tetrahydrofolate biosynthetic process"/>
    <property type="evidence" value="ECO:0007669"/>
    <property type="project" value="UniProtKB-UniPathway"/>
</dbReference>
<keyword evidence="11" id="KW-1185">Reference proteome</keyword>
<dbReference type="GO" id="GO:0003848">
    <property type="term" value="F:2-amino-4-hydroxy-6-hydroxymethyldihydropteridine diphosphokinase activity"/>
    <property type="evidence" value="ECO:0007669"/>
    <property type="project" value="UniProtKB-EC"/>
</dbReference>
<evidence type="ECO:0000256" key="3">
    <source>
        <dbReference type="ARBA" id="ARBA00013253"/>
    </source>
</evidence>
<dbReference type="PROSITE" id="PS00794">
    <property type="entry name" value="HPPK"/>
    <property type="match status" value="1"/>
</dbReference>
<evidence type="ECO:0000256" key="2">
    <source>
        <dbReference type="ARBA" id="ARBA00005051"/>
    </source>
</evidence>
<gene>
    <name evidence="10" type="ORF">CBF36_08990</name>
</gene>
<feature type="domain" description="7,8-dihydro-6-hydroxymethylpterin-pyrophosphokinase" evidence="9">
    <location>
        <begin position="87"/>
        <end position="98"/>
    </location>
</feature>
<keyword evidence="6 10" id="KW-0418">Kinase</keyword>
<dbReference type="Gene3D" id="3.30.70.560">
    <property type="entry name" value="7,8-Dihydro-6-hydroxymethylpterin-pyrophosphokinase HPPK"/>
    <property type="match status" value="1"/>
</dbReference>
<evidence type="ECO:0000256" key="5">
    <source>
        <dbReference type="ARBA" id="ARBA00022741"/>
    </source>
</evidence>